<dbReference type="EMBL" id="KN833930">
    <property type="protein sequence ID" value="KIK14619.1"/>
    <property type="molecule type" value="Genomic_DNA"/>
</dbReference>
<keyword evidence="2" id="KW-1185">Reference proteome</keyword>
<evidence type="ECO:0000313" key="2">
    <source>
        <dbReference type="Proteomes" id="UP000054018"/>
    </source>
</evidence>
<accession>A0A0C9YLB3</accession>
<protein>
    <submittedName>
        <fullName evidence="1">Uncharacterized protein</fullName>
    </submittedName>
</protein>
<reference evidence="2" key="2">
    <citation type="submission" date="2015-01" db="EMBL/GenBank/DDBJ databases">
        <title>Evolutionary Origins and Diversification of the Mycorrhizal Mutualists.</title>
        <authorList>
            <consortium name="DOE Joint Genome Institute"/>
            <consortium name="Mycorrhizal Genomics Consortium"/>
            <person name="Kohler A."/>
            <person name="Kuo A."/>
            <person name="Nagy L.G."/>
            <person name="Floudas D."/>
            <person name="Copeland A."/>
            <person name="Barry K.W."/>
            <person name="Cichocki N."/>
            <person name="Veneault-Fourrey C."/>
            <person name="LaButti K."/>
            <person name="Lindquist E.A."/>
            <person name="Lipzen A."/>
            <person name="Lundell T."/>
            <person name="Morin E."/>
            <person name="Murat C."/>
            <person name="Riley R."/>
            <person name="Ohm R."/>
            <person name="Sun H."/>
            <person name="Tunlid A."/>
            <person name="Henrissat B."/>
            <person name="Grigoriev I.V."/>
            <person name="Hibbett D.S."/>
            <person name="Martin F."/>
        </authorList>
    </citation>
    <scope>NUCLEOTIDE SEQUENCE [LARGE SCALE GENOMIC DNA]</scope>
    <source>
        <strain evidence="2">441</strain>
    </source>
</reference>
<organism evidence="1 2">
    <name type="scientific">Pisolithus microcarpus 441</name>
    <dbReference type="NCBI Taxonomy" id="765257"/>
    <lineage>
        <taxon>Eukaryota</taxon>
        <taxon>Fungi</taxon>
        <taxon>Dikarya</taxon>
        <taxon>Basidiomycota</taxon>
        <taxon>Agaricomycotina</taxon>
        <taxon>Agaricomycetes</taxon>
        <taxon>Agaricomycetidae</taxon>
        <taxon>Boletales</taxon>
        <taxon>Sclerodermatineae</taxon>
        <taxon>Pisolithaceae</taxon>
        <taxon>Pisolithus</taxon>
    </lineage>
</organism>
<sequence>MRRDTHPSPPYQACCPSPRVLLLATSSSALASVPCDSESFRFSLRVGGNTETDIVWTTDEEN</sequence>
<dbReference type="AlphaFoldDB" id="A0A0C9YLB3"/>
<proteinExistence type="predicted"/>
<dbReference type="Proteomes" id="UP000054018">
    <property type="component" value="Unassembled WGS sequence"/>
</dbReference>
<feature type="non-terminal residue" evidence="1">
    <location>
        <position position="62"/>
    </location>
</feature>
<dbReference type="HOGENOM" id="CLU_2910441_0_0_1"/>
<reference evidence="1 2" key="1">
    <citation type="submission" date="2014-04" db="EMBL/GenBank/DDBJ databases">
        <authorList>
            <consortium name="DOE Joint Genome Institute"/>
            <person name="Kuo A."/>
            <person name="Kohler A."/>
            <person name="Costa M.D."/>
            <person name="Nagy L.G."/>
            <person name="Floudas D."/>
            <person name="Copeland A."/>
            <person name="Barry K.W."/>
            <person name="Cichocki N."/>
            <person name="Veneault-Fourrey C."/>
            <person name="LaButti K."/>
            <person name="Lindquist E.A."/>
            <person name="Lipzen A."/>
            <person name="Lundell T."/>
            <person name="Morin E."/>
            <person name="Murat C."/>
            <person name="Sun H."/>
            <person name="Tunlid A."/>
            <person name="Henrissat B."/>
            <person name="Grigoriev I.V."/>
            <person name="Hibbett D.S."/>
            <person name="Martin F."/>
            <person name="Nordberg H.P."/>
            <person name="Cantor M.N."/>
            <person name="Hua S.X."/>
        </authorList>
    </citation>
    <scope>NUCLEOTIDE SEQUENCE [LARGE SCALE GENOMIC DNA]</scope>
    <source>
        <strain evidence="1 2">441</strain>
    </source>
</reference>
<evidence type="ECO:0000313" key="1">
    <source>
        <dbReference type="EMBL" id="KIK14619.1"/>
    </source>
</evidence>
<gene>
    <name evidence="1" type="ORF">PISMIDRAFT_687807</name>
</gene>
<name>A0A0C9YLB3_9AGAM</name>